<dbReference type="SMART" id="SM00062">
    <property type="entry name" value="PBPb"/>
    <property type="match status" value="1"/>
</dbReference>
<feature type="signal peptide" evidence="4">
    <location>
        <begin position="1"/>
        <end position="20"/>
    </location>
</feature>
<name>A0ABS4KNQ0_9CLOT</name>
<gene>
    <name evidence="6" type="ORF">J2Z42_000327</name>
</gene>
<evidence type="ECO:0000313" key="6">
    <source>
        <dbReference type="EMBL" id="MBP2031662.1"/>
    </source>
</evidence>
<evidence type="ECO:0000256" key="2">
    <source>
        <dbReference type="ARBA" id="ARBA00022448"/>
    </source>
</evidence>
<dbReference type="PANTHER" id="PTHR30085:SF6">
    <property type="entry name" value="ABC TRANSPORTER GLUTAMINE-BINDING PROTEIN GLNH"/>
    <property type="match status" value="1"/>
</dbReference>
<dbReference type="Pfam" id="PF00497">
    <property type="entry name" value="SBP_bac_3"/>
    <property type="match status" value="1"/>
</dbReference>
<keyword evidence="2" id="KW-0813">Transport</keyword>
<dbReference type="InterPro" id="IPR001638">
    <property type="entry name" value="Solute-binding_3/MltF_N"/>
</dbReference>
<comment type="similarity">
    <text evidence="1">Belongs to the bacterial solute-binding protein 3 family.</text>
</comment>
<dbReference type="PROSITE" id="PS51257">
    <property type="entry name" value="PROKAR_LIPOPROTEIN"/>
    <property type="match status" value="1"/>
</dbReference>
<reference evidence="6 7" key="1">
    <citation type="submission" date="2021-03" db="EMBL/GenBank/DDBJ databases">
        <title>Genomic Encyclopedia of Type Strains, Phase IV (KMG-IV): sequencing the most valuable type-strain genomes for metagenomic binning, comparative biology and taxonomic classification.</title>
        <authorList>
            <person name="Goeker M."/>
        </authorList>
    </citation>
    <scope>NUCLEOTIDE SEQUENCE [LARGE SCALE GENOMIC DNA]</scope>
    <source>
        <strain evidence="6 7">DSM 28783</strain>
    </source>
</reference>
<evidence type="ECO:0000256" key="4">
    <source>
        <dbReference type="SAM" id="SignalP"/>
    </source>
</evidence>
<dbReference type="RefSeq" id="WP_209700608.1">
    <property type="nucleotide sequence ID" value="NZ_JAGGLM010000001.1"/>
</dbReference>
<dbReference type="InterPro" id="IPR051455">
    <property type="entry name" value="Bact_solute-bind_prot3"/>
</dbReference>
<accession>A0ABS4KNQ0</accession>
<dbReference type="Gene3D" id="3.40.190.10">
    <property type="entry name" value="Periplasmic binding protein-like II"/>
    <property type="match status" value="2"/>
</dbReference>
<dbReference type="EMBL" id="JAGGLM010000001">
    <property type="protein sequence ID" value="MBP2031662.1"/>
    <property type="molecule type" value="Genomic_DNA"/>
</dbReference>
<keyword evidence="7" id="KW-1185">Reference proteome</keyword>
<feature type="domain" description="Solute-binding protein family 3/N-terminal" evidence="5">
    <location>
        <begin position="44"/>
        <end position="267"/>
    </location>
</feature>
<dbReference type="SUPFAM" id="SSF53850">
    <property type="entry name" value="Periplasmic binding protein-like II"/>
    <property type="match status" value="1"/>
</dbReference>
<feature type="chain" id="PRO_5045323846" evidence="4">
    <location>
        <begin position="21"/>
        <end position="267"/>
    </location>
</feature>
<keyword evidence="3 4" id="KW-0732">Signal</keyword>
<evidence type="ECO:0000259" key="5">
    <source>
        <dbReference type="SMART" id="SM00062"/>
    </source>
</evidence>
<proteinExistence type="inferred from homology"/>
<comment type="caution">
    <text evidence="6">The sequence shown here is derived from an EMBL/GenBank/DDBJ whole genome shotgun (WGS) entry which is preliminary data.</text>
</comment>
<evidence type="ECO:0000256" key="3">
    <source>
        <dbReference type="ARBA" id="ARBA00022729"/>
    </source>
</evidence>
<dbReference type="Proteomes" id="UP001519307">
    <property type="component" value="Unassembled WGS sequence"/>
</dbReference>
<evidence type="ECO:0000313" key="7">
    <source>
        <dbReference type="Proteomes" id="UP001519307"/>
    </source>
</evidence>
<protein>
    <submittedName>
        <fullName evidence="6">Glutamine transport system substrate-binding protein</fullName>
    </submittedName>
</protein>
<sequence>MKKSKIFAGILIFIVGMAFTGCGSTSQSSSGSTSGLKAIKDRGYLNVGVKLDVPKFGYKDPKTSKIEGFEIDLSKAVAKKIFGDENKIKFQGVTAKTRGPLLDSGQVDMIAATFTITDQRKKSYNFSDPYFTDHVGLMVKKSSGIKDLKGLNNKKIGVAQSATSKDAIQKEAEKVGSKVSFLEFAGYPDIKSALDSGRVDCFSVDKSILSGYLDDSTVLLKEQFSPQDYGIASKKGNDDLAKTINETISEMKKSGELNKLIDKWGIK</sequence>
<organism evidence="6 7">
    <name type="scientific">Clostridium algifaecis</name>
    <dbReference type="NCBI Taxonomy" id="1472040"/>
    <lineage>
        <taxon>Bacteria</taxon>
        <taxon>Bacillati</taxon>
        <taxon>Bacillota</taxon>
        <taxon>Clostridia</taxon>
        <taxon>Eubacteriales</taxon>
        <taxon>Clostridiaceae</taxon>
        <taxon>Clostridium</taxon>
    </lineage>
</organism>
<evidence type="ECO:0000256" key="1">
    <source>
        <dbReference type="ARBA" id="ARBA00010333"/>
    </source>
</evidence>
<dbReference type="PANTHER" id="PTHR30085">
    <property type="entry name" value="AMINO ACID ABC TRANSPORTER PERMEASE"/>
    <property type="match status" value="1"/>
</dbReference>